<evidence type="ECO:0000256" key="1">
    <source>
        <dbReference type="ARBA" id="ARBA00022450"/>
    </source>
</evidence>
<dbReference type="PANTHER" id="PTHR44845">
    <property type="entry name" value="CARRIER DOMAIN-CONTAINING PROTEIN"/>
    <property type="match status" value="1"/>
</dbReference>
<organism evidence="5 6">
    <name type="scientific">Proteiniclasticum ruminis</name>
    <dbReference type="NCBI Taxonomy" id="398199"/>
    <lineage>
        <taxon>Bacteria</taxon>
        <taxon>Bacillati</taxon>
        <taxon>Bacillota</taxon>
        <taxon>Clostridia</taxon>
        <taxon>Eubacteriales</taxon>
        <taxon>Clostridiaceae</taxon>
        <taxon>Proteiniclasticum</taxon>
    </lineage>
</organism>
<gene>
    <name evidence="5" type="ORF">SAMN05421804_10635</name>
</gene>
<dbReference type="InterPro" id="IPR042099">
    <property type="entry name" value="ANL_N_sf"/>
</dbReference>
<dbReference type="PANTHER" id="PTHR44845:SF6">
    <property type="entry name" value="BETA-ALANINE-ACTIVATING ENZYME"/>
    <property type="match status" value="1"/>
</dbReference>
<dbReference type="SUPFAM" id="SSF56801">
    <property type="entry name" value="Acetyl-CoA synthetase-like"/>
    <property type="match status" value="1"/>
</dbReference>
<dbReference type="Pfam" id="PF13193">
    <property type="entry name" value="AMP-binding_C"/>
    <property type="match status" value="1"/>
</dbReference>
<evidence type="ECO:0000313" key="5">
    <source>
        <dbReference type="EMBL" id="SDI99743.1"/>
    </source>
</evidence>
<dbReference type="InterPro" id="IPR025110">
    <property type="entry name" value="AMP-bd_C"/>
</dbReference>
<dbReference type="InterPro" id="IPR020845">
    <property type="entry name" value="AMP-binding_CS"/>
</dbReference>
<dbReference type="EMBL" id="FNDZ01000006">
    <property type="protein sequence ID" value="SDI99743.1"/>
    <property type="molecule type" value="Genomic_DNA"/>
</dbReference>
<evidence type="ECO:0000313" key="6">
    <source>
        <dbReference type="Proteomes" id="UP000183255"/>
    </source>
</evidence>
<name>A0A1G8Q4U9_9CLOT</name>
<protein>
    <submittedName>
        <fullName evidence="5">D-alanine--poly(Phosphoribitol) ligase subunit 1</fullName>
    </submittedName>
</protein>
<keyword evidence="2" id="KW-0597">Phosphoprotein</keyword>
<feature type="domain" description="AMP-dependent synthetase/ligase" evidence="3">
    <location>
        <begin position="12"/>
        <end position="360"/>
    </location>
</feature>
<evidence type="ECO:0000259" key="4">
    <source>
        <dbReference type="Pfam" id="PF13193"/>
    </source>
</evidence>
<dbReference type="Gene3D" id="3.40.50.12780">
    <property type="entry name" value="N-terminal domain of ligase-like"/>
    <property type="match status" value="1"/>
</dbReference>
<proteinExistence type="predicted"/>
<reference evidence="5 6" key="1">
    <citation type="submission" date="2016-10" db="EMBL/GenBank/DDBJ databases">
        <authorList>
            <person name="de Groot N.N."/>
        </authorList>
    </citation>
    <scope>NUCLEOTIDE SEQUENCE [LARGE SCALE GENOMIC DNA]</scope>
    <source>
        <strain evidence="5 6">CGMCC 1.5058</strain>
    </source>
</reference>
<feature type="domain" description="AMP-binding enzyme C-terminal" evidence="4">
    <location>
        <begin position="414"/>
        <end position="493"/>
    </location>
</feature>
<dbReference type="RefSeq" id="WP_031576851.1">
    <property type="nucleotide sequence ID" value="NZ_FNDZ01000006.1"/>
</dbReference>
<keyword evidence="5" id="KW-0436">Ligase</keyword>
<dbReference type="GO" id="GO:0016874">
    <property type="term" value="F:ligase activity"/>
    <property type="evidence" value="ECO:0007669"/>
    <property type="project" value="UniProtKB-KW"/>
</dbReference>
<dbReference type="InterPro" id="IPR000873">
    <property type="entry name" value="AMP-dep_synth/lig_dom"/>
</dbReference>
<dbReference type="Proteomes" id="UP000183255">
    <property type="component" value="Unassembled WGS sequence"/>
</dbReference>
<dbReference type="Pfam" id="PF00501">
    <property type="entry name" value="AMP-binding"/>
    <property type="match status" value="1"/>
</dbReference>
<dbReference type="AlphaFoldDB" id="A0A1G8Q4U9"/>
<evidence type="ECO:0000256" key="2">
    <source>
        <dbReference type="ARBA" id="ARBA00022553"/>
    </source>
</evidence>
<dbReference type="InterPro" id="IPR045851">
    <property type="entry name" value="AMP-bd_C_sf"/>
</dbReference>
<evidence type="ECO:0000259" key="3">
    <source>
        <dbReference type="Pfam" id="PF00501"/>
    </source>
</evidence>
<dbReference type="Gene3D" id="3.30.300.30">
    <property type="match status" value="1"/>
</dbReference>
<accession>A0A1G8Q4U9</accession>
<dbReference type="PROSITE" id="PS00455">
    <property type="entry name" value="AMP_BINDING"/>
    <property type="match status" value="1"/>
</dbReference>
<keyword evidence="1" id="KW-0596">Phosphopantetheine</keyword>
<sequence>MILEMLRKRAQSSDVCAVDIHGNRMTFKMLHERSDALASYFLKTLEPKAKVMILGDKENEYLTVMFACLKSGRAYVPLTSSLPKERALFILKDSEASLVISFSDGDLGQKEVPVIKESELLEIIYEYRKEKVSEESWLSYEGMMALLYTSGSTGNPKGVMNALGDLENLFLASEEFYIGGHQEKVMNNFSYMFSAHMQHVYRTMVLMGSTLYAVPSEYQKDPEKLLNQYLKIQPEYLGLIATSCSMLLMDERFSASHLPQLKSIALAGEVCGKELVKEVFRRFPKITVKIQYASTELTTVAIGCTLTKDAVDELIEERIPLGKAVPSIDAVLVDEEGNLVPEGEKGELVIFSRRLCDGYYKLEEETKRTFFVTDSGRRGFRTKDLMIKKEGLYYYLGRLDNRVKIGGNRVELEEVESALNEEEWIHQSVVRPVVDKEGTVKFLVAYVTLTSTYENRSKLFLDIRKGLKERLPSYMIPQKIIGMDVFPQNSSGKIDRFAMRLHHEALYSYGK</sequence>